<dbReference type="RefSeq" id="WP_120182245.1">
    <property type="nucleotide sequence ID" value="NZ_MBTA01000025.1"/>
</dbReference>
<accession>A0A419S597</accession>
<organism evidence="1 2">
    <name type="scientific">Pelobium manganitolerans</name>
    <dbReference type="NCBI Taxonomy" id="1842495"/>
    <lineage>
        <taxon>Bacteria</taxon>
        <taxon>Pseudomonadati</taxon>
        <taxon>Bacteroidota</taxon>
        <taxon>Sphingobacteriia</taxon>
        <taxon>Sphingobacteriales</taxon>
        <taxon>Sphingobacteriaceae</taxon>
        <taxon>Pelobium</taxon>
    </lineage>
</organism>
<keyword evidence="2" id="KW-1185">Reference proteome</keyword>
<sequence>MKIKLYAVLKDYFPARVELSTDITSISELRKQLEKQNPSAKAILDVSRFAVDDTFVSLEHDLNGVETVSVIPPSSGG</sequence>
<dbReference type="OrthoDB" id="894155at2"/>
<dbReference type="Pfam" id="PF02597">
    <property type="entry name" value="ThiS"/>
    <property type="match status" value="1"/>
</dbReference>
<dbReference type="EMBL" id="MBTA01000025">
    <property type="protein sequence ID" value="RKD15276.1"/>
    <property type="molecule type" value="Genomic_DNA"/>
</dbReference>
<dbReference type="Gene3D" id="3.10.20.30">
    <property type="match status" value="1"/>
</dbReference>
<protein>
    <recommendedName>
        <fullName evidence="3">Molybdopterin synthase sulfur carrier subunit</fullName>
    </recommendedName>
</protein>
<proteinExistence type="predicted"/>
<dbReference type="AlphaFoldDB" id="A0A419S597"/>
<evidence type="ECO:0000313" key="1">
    <source>
        <dbReference type="EMBL" id="RKD15276.1"/>
    </source>
</evidence>
<evidence type="ECO:0008006" key="3">
    <source>
        <dbReference type="Google" id="ProtNLM"/>
    </source>
</evidence>
<dbReference type="InterPro" id="IPR003749">
    <property type="entry name" value="ThiS/MoaD-like"/>
</dbReference>
<gene>
    <name evidence="1" type="ORF">BCY91_07150</name>
</gene>
<dbReference type="InterPro" id="IPR012675">
    <property type="entry name" value="Beta-grasp_dom_sf"/>
</dbReference>
<evidence type="ECO:0000313" key="2">
    <source>
        <dbReference type="Proteomes" id="UP000283433"/>
    </source>
</evidence>
<dbReference type="InterPro" id="IPR016155">
    <property type="entry name" value="Mopterin_synth/thiamin_S_b"/>
</dbReference>
<reference evidence="1 2" key="1">
    <citation type="submission" date="2016-07" db="EMBL/GenBank/DDBJ databases">
        <title>Genome of Pelobium manganitolerans.</title>
        <authorList>
            <person name="Wu S."/>
            <person name="Wang G."/>
        </authorList>
    </citation>
    <scope>NUCLEOTIDE SEQUENCE [LARGE SCALE GENOMIC DNA]</scope>
    <source>
        <strain evidence="1 2">YS-25</strain>
    </source>
</reference>
<dbReference type="SUPFAM" id="SSF54285">
    <property type="entry name" value="MoaD/ThiS"/>
    <property type="match status" value="1"/>
</dbReference>
<dbReference type="Proteomes" id="UP000283433">
    <property type="component" value="Unassembled WGS sequence"/>
</dbReference>
<comment type="caution">
    <text evidence="1">The sequence shown here is derived from an EMBL/GenBank/DDBJ whole genome shotgun (WGS) entry which is preliminary data.</text>
</comment>
<name>A0A419S597_9SPHI</name>